<dbReference type="Proteomes" id="UP000617145">
    <property type="component" value="Unassembled WGS sequence"/>
</dbReference>
<name>A0A8J2ZI96_9RHOB</name>
<reference evidence="1" key="2">
    <citation type="submission" date="2020-09" db="EMBL/GenBank/DDBJ databases">
        <authorList>
            <person name="Sun Q."/>
            <person name="Zhou Y."/>
        </authorList>
    </citation>
    <scope>NUCLEOTIDE SEQUENCE</scope>
    <source>
        <strain evidence="1">CGMCC 1.15762</strain>
    </source>
</reference>
<accession>A0A8J2ZI96</accession>
<organism evidence="1 2">
    <name type="scientific">Salipiger pallidus</name>
    <dbReference type="NCBI Taxonomy" id="1775170"/>
    <lineage>
        <taxon>Bacteria</taxon>
        <taxon>Pseudomonadati</taxon>
        <taxon>Pseudomonadota</taxon>
        <taxon>Alphaproteobacteria</taxon>
        <taxon>Rhodobacterales</taxon>
        <taxon>Roseobacteraceae</taxon>
        <taxon>Salipiger</taxon>
    </lineage>
</organism>
<gene>
    <name evidence="1" type="ORF">GCM10011415_13720</name>
</gene>
<proteinExistence type="predicted"/>
<reference evidence="1" key="1">
    <citation type="journal article" date="2014" name="Int. J. Syst. Evol. Microbiol.">
        <title>Complete genome sequence of Corynebacterium casei LMG S-19264T (=DSM 44701T), isolated from a smear-ripened cheese.</title>
        <authorList>
            <consortium name="US DOE Joint Genome Institute (JGI-PGF)"/>
            <person name="Walter F."/>
            <person name="Albersmeier A."/>
            <person name="Kalinowski J."/>
            <person name="Ruckert C."/>
        </authorList>
    </citation>
    <scope>NUCLEOTIDE SEQUENCE</scope>
    <source>
        <strain evidence="1">CGMCC 1.15762</strain>
    </source>
</reference>
<evidence type="ECO:0000313" key="1">
    <source>
        <dbReference type="EMBL" id="GGG67871.1"/>
    </source>
</evidence>
<evidence type="ECO:0000313" key="2">
    <source>
        <dbReference type="Proteomes" id="UP000617145"/>
    </source>
</evidence>
<protein>
    <submittedName>
        <fullName evidence="1">Uncharacterized protein</fullName>
    </submittedName>
</protein>
<sequence>MQTRAEVPQQVTLWSRGKEALGRCGKGVRRRSRRASGTRLPAASVATKVLGARPAGVAHRAQEQLRVAEARPQGRGLKAASIPADLR</sequence>
<dbReference type="AlphaFoldDB" id="A0A8J2ZI96"/>
<comment type="caution">
    <text evidence="1">The sequence shown here is derived from an EMBL/GenBank/DDBJ whole genome shotgun (WGS) entry which is preliminary data.</text>
</comment>
<dbReference type="EMBL" id="BMJV01000002">
    <property type="protein sequence ID" value="GGG67871.1"/>
    <property type="molecule type" value="Genomic_DNA"/>
</dbReference>
<keyword evidence="2" id="KW-1185">Reference proteome</keyword>